<protein>
    <submittedName>
        <fullName evidence="4">Uncharacterized protein LOC108666719</fullName>
    </submittedName>
</protein>
<evidence type="ECO:0000259" key="2">
    <source>
        <dbReference type="SMART" id="SM00148"/>
    </source>
</evidence>
<dbReference type="RefSeq" id="XP_018009124.1">
    <property type="nucleotide sequence ID" value="XM_018153635.2"/>
</dbReference>
<dbReference type="CDD" id="cd08616">
    <property type="entry name" value="PI-PLCXD1c"/>
    <property type="match status" value="1"/>
</dbReference>
<dbReference type="InterPro" id="IPR000909">
    <property type="entry name" value="PLipase_C_PInositol-sp_X_dom"/>
</dbReference>
<evidence type="ECO:0000313" key="4">
    <source>
        <dbReference type="RefSeq" id="XP_018009124.1"/>
    </source>
</evidence>
<dbReference type="PANTHER" id="PTHR13593:SF113">
    <property type="entry name" value="SI:DKEY-266F7.9"/>
    <property type="match status" value="1"/>
</dbReference>
<dbReference type="PROSITE" id="PS50007">
    <property type="entry name" value="PIPLC_X_DOMAIN"/>
    <property type="match status" value="1"/>
</dbReference>
<feature type="region of interest" description="Disordered" evidence="1">
    <location>
        <begin position="14"/>
        <end position="45"/>
    </location>
</feature>
<sequence>MSEWFTYEKYNMQQPVEKQTSDQRREFKNQVQQQPTEQRSIRSPISDVLRLSQSWDVSRILDAHSASKSRSSTGKRSSELNNSTFIEKVLNFSGSEETYKQSAFNKVQSQMPAISGRDSMKQIFSVKENKMSGLDEISNGGENIIPELLDSSKVFSGEETVVETLNSPGFGISHHSPLFIRSKFRDKISKIHLMNSIRIIRRNNSLASVPNDNRIIHSSLAKSSSESILLSSTVSSLNGRQSSVRCGRPRFIPQTLENVIDTSNDTSEMRLRKAFGIIEKKKEVSMKANQPETKSAFSSIFTKLGSRSKIASDVSREEHEPIPLQVEDLRHEKSDDFIRKITSASLVQMQLQEIKDTDLDLEQLRMEDEFMTAPLDRPAVDDELGSVDRASWMGQLPDHVKQAPLQHLFIPGSHDSCTASLTGGEMGPDVSPGVRRLGRACPCIAQPAFLRWSVTQRATLTEQLTNGVRYFDLRVAELNGRLHFVHGLYGDDIQLILEEISLFLFSHSSEVVLLDFQHLYDLTPQLHRDLVGIIQQVFQGALCPVMPPYNLNLAFLQKKQYQALVFYRSDDVSEFPENFLWTKDMMPNPWPHTSDAKEMIEFLARALDARNLGLFHVTQCVLTPSMSSFMLRHLCSTLEAKMAIPANTAVLKNLPLLADREGGCNILMADFVDFKDYALPKAIIRRNFEKPE</sequence>
<accession>A0A8B7N768</accession>
<dbReference type="KEGG" id="hazt:108666719"/>
<keyword evidence="3" id="KW-1185">Reference proteome</keyword>
<dbReference type="SUPFAM" id="SSF51695">
    <property type="entry name" value="PLC-like phosphodiesterases"/>
    <property type="match status" value="1"/>
</dbReference>
<dbReference type="GeneID" id="108666719"/>
<dbReference type="SMART" id="SM00148">
    <property type="entry name" value="PLCXc"/>
    <property type="match status" value="1"/>
</dbReference>
<dbReference type="GO" id="GO:0008081">
    <property type="term" value="F:phosphoric diester hydrolase activity"/>
    <property type="evidence" value="ECO:0007669"/>
    <property type="project" value="InterPro"/>
</dbReference>
<dbReference type="OrthoDB" id="1046782at2759"/>
<dbReference type="InterPro" id="IPR051057">
    <property type="entry name" value="PI-PLC_domain"/>
</dbReference>
<dbReference type="Gene3D" id="3.20.20.190">
    <property type="entry name" value="Phosphatidylinositol (PI) phosphodiesterase"/>
    <property type="match status" value="1"/>
</dbReference>
<feature type="compositionally biased region" description="Polar residues" evidence="1">
    <location>
        <begin position="29"/>
        <end position="43"/>
    </location>
</feature>
<dbReference type="AlphaFoldDB" id="A0A8B7N768"/>
<evidence type="ECO:0000256" key="1">
    <source>
        <dbReference type="SAM" id="MobiDB-lite"/>
    </source>
</evidence>
<proteinExistence type="predicted"/>
<dbReference type="GO" id="GO:0006629">
    <property type="term" value="P:lipid metabolic process"/>
    <property type="evidence" value="ECO:0007669"/>
    <property type="project" value="InterPro"/>
</dbReference>
<evidence type="ECO:0000313" key="3">
    <source>
        <dbReference type="Proteomes" id="UP000694843"/>
    </source>
</evidence>
<gene>
    <name evidence="4" type="primary">LOC108666719</name>
</gene>
<dbReference type="Proteomes" id="UP000694843">
    <property type="component" value="Unplaced"/>
</dbReference>
<dbReference type="PANTHER" id="PTHR13593">
    <property type="match status" value="1"/>
</dbReference>
<reference evidence="4" key="1">
    <citation type="submission" date="2025-08" db="UniProtKB">
        <authorList>
            <consortium name="RefSeq"/>
        </authorList>
    </citation>
    <scope>IDENTIFICATION</scope>
    <source>
        <tissue evidence="4">Whole organism</tissue>
    </source>
</reference>
<feature type="compositionally biased region" description="Basic and acidic residues" evidence="1">
    <location>
        <begin position="19"/>
        <end position="28"/>
    </location>
</feature>
<organism evidence="3 4">
    <name type="scientific">Hyalella azteca</name>
    <name type="common">Amphipod</name>
    <dbReference type="NCBI Taxonomy" id="294128"/>
    <lineage>
        <taxon>Eukaryota</taxon>
        <taxon>Metazoa</taxon>
        <taxon>Ecdysozoa</taxon>
        <taxon>Arthropoda</taxon>
        <taxon>Crustacea</taxon>
        <taxon>Multicrustacea</taxon>
        <taxon>Malacostraca</taxon>
        <taxon>Eumalacostraca</taxon>
        <taxon>Peracarida</taxon>
        <taxon>Amphipoda</taxon>
        <taxon>Senticaudata</taxon>
        <taxon>Talitrida</taxon>
        <taxon>Talitroidea</taxon>
        <taxon>Hyalellidae</taxon>
        <taxon>Hyalella</taxon>
    </lineage>
</organism>
<dbReference type="InterPro" id="IPR042158">
    <property type="entry name" value="PLCXD1/2/3"/>
</dbReference>
<dbReference type="InterPro" id="IPR017946">
    <property type="entry name" value="PLC-like_Pdiesterase_TIM-brl"/>
</dbReference>
<name>A0A8B7N768_HYAAZ</name>
<feature type="domain" description="Phosphatidylinositol-specific phospholipase C X" evidence="2">
    <location>
        <begin position="399"/>
        <end position="568"/>
    </location>
</feature>